<evidence type="ECO:0000256" key="5">
    <source>
        <dbReference type="ARBA" id="ARBA00012749"/>
    </source>
</evidence>
<dbReference type="InterPro" id="IPR005957">
    <property type="entry name" value="Tyrosine_aminoTrfase"/>
</dbReference>
<keyword evidence="8 15" id="KW-0808">Transferase</keyword>
<accession>A0A090KPI2</accession>
<dbReference type="GO" id="GO:0043053">
    <property type="term" value="P:dauer entry"/>
    <property type="evidence" value="ECO:0007669"/>
    <property type="project" value="EnsemblMetazoa"/>
</dbReference>
<protein>
    <recommendedName>
        <fullName evidence="6 12">Tyrosine aminotransferase</fullName>
        <shortName evidence="12">TAT</shortName>
        <ecNumber evidence="5 12">2.6.1.5</ecNumber>
    </recommendedName>
</protein>
<evidence type="ECO:0000313" key="17">
    <source>
        <dbReference type="WBParaSite" id="SRAE_X000102000.1"/>
    </source>
</evidence>
<reference evidence="15" key="2">
    <citation type="submission" date="2014-09" db="EMBL/GenBank/DDBJ databases">
        <authorList>
            <person name="Aslett A.Martin."/>
        </authorList>
    </citation>
    <scope>NUCLEOTIDE SEQUENCE</scope>
    <source>
        <strain evidence="15">ED321 Heterogonic</strain>
    </source>
</reference>
<evidence type="ECO:0000256" key="10">
    <source>
        <dbReference type="ARBA" id="ARBA00022898"/>
    </source>
</evidence>
<evidence type="ECO:0000256" key="9">
    <source>
        <dbReference type="ARBA" id="ARBA00022878"/>
    </source>
</evidence>
<comment type="function">
    <text evidence="12">Transaminase involved in tyrosine breakdown. Converts tyrosine to p-hydroxyphenylpyruvate.</text>
</comment>
<dbReference type="GeneID" id="36384077"/>
<comment type="similarity">
    <text evidence="3 12">Belongs to the class-I pyridoxal-phosphate-dependent aminotransferase family.</text>
</comment>
<dbReference type="NCBIfam" id="TIGR01265">
    <property type="entry name" value="tyr_nico_aTase"/>
    <property type="match status" value="1"/>
</dbReference>
<dbReference type="PRINTS" id="PR00753">
    <property type="entry name" value="ACCSYNTHASE"/>
</dbReference>
<dbReference type="CDD" id="cd00609">
    <property type="entry name" value="AAT_like"/>
    <property type="match status" value="1"/>
</dbReference>
<organism evidence="15">
    <name type="scientific">Strongyloides ratti</name>
    <name type="common">Parasitic roundworm</name>
    <dbReference type="NCBI Taxonomy" id="34506"/>
    <lineage>
        <taxon>Eukaryota</taxon>
        <taxon>Metazoa</taxon>
        <taxon>Ecdysozoa</taxon>
        <taxon>Nematoda</taxon>
        <taxon>Chromadorea</taxon>
        <taxon>Rhabditida</taxon>
        <taxon>Tylenchina</taxon>
        <taxon>Panagrolaimomorpha</taxon>
        <taxon>Strongyloidoidea</taxon>
        <taxon>Strongyloididae</taxon>
        <taxon>Strongyloides</taxon>
    </lineage>
</organism>
<dbReference type="WBParaSite" id="SRAE_X000102000.1">
    <property type="protein sequence ID" value="SRAE_X000102000.1"/>
    <property type="gene ID" value="WBGene00266583"/>
</dbReference>
<evidence type="ECO:0000256" key="4">
    <source>
        <dbReference type="ARBA" id="ARBA00011738"/>
    </source>
</evidence>
<keyword evidence="10 12" id="KW-0663">Pyridoxal phosphate</keyword>
<evidence type="ECO:0000256" key="2">
    <source>
        <dbReference type="ARBA" id="ARBA00005203"/>
    </source>
</evidence>
<dbReference type="PANTHER" id="PTHR45744">
    <property type="entry name" value="TYROSINE AMINOTRANSFERASE"/>
    <property type="match status" value="1"/>
</dbReference>
<evidence type="ECO:0000256" key="3">
    <source>
        <dbReference type="ARBA" id="ARBA00007441"/>
    </source>
</evidence>
<dbReference type="InterPro" id="IPR005958">
    <property type="entry name" value="TyrNic_aminoTrfase"/>
</dbReference>
<dbReference type="OMA" id="CALDLCI"/>
<name>A0A090KPI2_STRRB</name>
<dbReference type="EC" id="2.6.1.5" evidence="5 12"/>
<keyword evidence="16" id="KW-1185">Reference proteome</keyword>
<dbReference type="NCBIfam" id="TIGR01264">
    <property type="entry name" value="tyr_amTase_E"/>
    <property type="match status" value="1"/>
</dbReference>
<evidence type="ECO:0000256" key="8">
    <source>
        <dbReference type="ARBA" id="ARBA00022679"/>
    </source>
</evidence>
<dbReference type="EMBL" id="LN609396">
    <property type="protein sequence ID" value="CEF59269.1"/>
    <property type="molecule type" value="Genomic_DNA"/>
</dbReference>
<dbReference type="SUPFAM" id="SSF53383">
    <property type="entry name" value="PLP-dependent transferases"/>
    <property type="match status" value="1"/>
</dbReference>
<evidence type="ECO:0000256" key="13">
    <source>
        <dbReference type="PIRSR" id="PIRSR000517-1"/>
    </source>
</evidence>
<dbReference type="InterPro" id="IPR015422">
    <property type="entry name" value="PyrdxlP-dep_Trfase_small"/>
</dbReference>
<feature type="domain" description="Aminotransferase class I/classII large" evidence="14">
    <location>
        <begin position="74"/>
        <end position="430"/>
    </location>
</feature>
<evidence type="ECO:0000313" key="18">
    <source>
        <dbReference type="WormBase" id="SRAE_X000102000"/>
    </source>
</evidence>
<reference evidence="16" key="1">
    <citation type="submission" date="2014-09" db="EMBL/GenBank/DDBJ databases">
        <authorList>
            <person name="Martin A.A."/>
        </authorList>
    </citation>
    <scope>NUCLEOTIDE SEQUENCE</scope>
    <source>
        <strain evidence="16">ED321</strain>
    </source>
</reference>
<dbReference type="GO" id="GO:0004838">
    <property type="term" value="F:L-tyrosine-2-oxoglutarate transaminase activity"/>
    <property type="evidence" value="ECO:0007669"/>
    <property type="project" value="UniProtKB-UniRule"/>
</dbReference>
<dbReference type="GO" id="GO:0006572">
    <property type="term" value="P:L-tyrosine catabolic process"/>
    <property type="evidence" value="ECO:0007669"/>
    <property type="project" value="UniProtKB-KW"/>
</dbReference>
<dbReference type="RefSeq" id="XP_024498480.1">
    <property type="nucleotide sequence ID" value="XM_024646140.1"/>
</dbReference>
<dbReference type="WormBase" id="SRAE_X000102000">
    <property type="protein sequence ID" value="SRP07011"/>
    <property type="gene ID" value="WBGene00266583"/>
</dbReference>
<proteinExistence type="inferred from homology"/>
<evidence type="ECO:0000313" key="15">
    <source>
        <dbReference type="EMBL" id="CEF59269.1"/>
    </source>
</evidence>
<dbReference type="Gene3D" id="3.90.1150.10">
    <property type="entry name" value="Aspartate Aminotransferase, domain 1"/>
    <property type="match status" value="1"/>
</dbReference>
<evidence type="ECO:0000256" key="11">
    <source>
        <dbReference type="ARBA" id="ARBA00047798"/>
    </source>
</evidence>
<dbReference type="PIRSF" id="PIRSF000517">
    <property type="entry name" value="Tyr_transaminase"/>
    <property type="match status" value="1"/>
</dbReference>
<evidence type="ECO:0000256" key="1">
    <source>
        <dbReference type="ARBA" id="ARBA00001933"/>
    </source>
</evidence>
<dbReference type="InterPro" id="IPR004839">
    <property type="entry name" value="Aminotransferase_I/II_large"/>
</dbReference>
<comment type="subunit">
    <text evidence="4 12">Homodimer.</text>
</comment>
<evidence type="ECO:0000313" key="16">
    <source>
        <dbReference type="Proteomes" id="UP000035682"/>
    </source>
</evidence>
<comment type="pathway">
    <text evidence="2 12">Amino-acid degradation; L-phenylalanine degradation; acetoacetate and fumarate from L-phenylalanine: step 2/6.</text>
</comment>
<evidence type="ECO:0000256" key="6">
    <source>
        <dbReference type="ARBA" id="ARBA00015959"/>
    </source>
</evidence>
<dbReference type="GO" id="GO:0030170">
    <property type="term" value="F:pyridoxal phosphate binding"/>
    <property type="evidence" value="ECO:0007669"/>
    <property type="project" value="InterPro"/>
</dbReference>
<evidence type="ECO:0000259" key="14">
    <source>
        <dbReference type="Pfam" id="PF00155"/>
    </source>
</evidence>
<evidence type="ECO:0000256" key="12">
    <source>
        <dbReference type="PIRNR" id="PIRNR000517"/>
    </source>
</evidence>
<evidence type="ECO:0000256" key="7">
    <source>
        <dbReference type="ARBA" id="ARBA00022576"/>
    </source>
</evidence>
<dbReference type="InterPro" id="IPR015421">
    <property type="entry name" value="PyrdxlP-dep_Trfase_major"/>
</dbReference>
<dbReference type="UniPathway" id="UPA00139">
    <property type="reaction ID" value="UER00338"/>
</dbReference>
<dbReference type="OrthoDB" id="7042322at2759"/>
<dbReference type="GO" id="GO:0006559">
    <property type="term" value="P:L-phenylalanine catabolic process"/>
    <property type="evidence" value="ECO:0007669"/>
    <property type="project" value="UniProtKB-UniRule"/>
</dbReference>
<feature type="modified residue" description="N6-(pyridoxal phosphate)lysine" evidence="13">
    <location>
        <position position="280"/>
    </location>
</feature>
<dbReference type="InterPro" id="IPR015424">
    <property type="entry name" value="PyrdxlP-dep_Trfase"/>
</dbReference>
<comment type="cofactor">
    <cofactor evidence="1 12 13">
        <name>pyridoxal 5'-phosphate</name>
        <dbReference type="ChEBI" id="CHEBI:597326"/>
    </cofactor>
</comment>
<keyword evidence="7 15" id="KW-0032">Aminotransferase</keyword>
<keyword evidence="9" id="KW-0828">Tyrosine catabolism</keyword>
<sequence>MGKLEAPVLNAATCDKIIGEKGKSLPVPTPSQPQQVINKWVPLKPSTFAQNTVNPVRSFVEALSIKPNPKLKPIKLNLGDPTLIGNLPPPKVAIESVQEALLSNNYDGYGPSVGFIQSRQAVVDTFNHPEAQITVDDVILTSGCSHALQIAIESIANKGDNILVPKPGFPLYTTLMHPLGIEDRSYNLILGGSEKIDYNQMESIIDKRTKAIIINNPSNPVGIVLEENDLKKILEIAFKHKIVIIADEIYGNLTFNGATFKNIATLTPKVPVISCDGIAKRYMIPGWRLGWIIIHDRYGVLEHVRKGMISLTQKIVGPCALIQGALPKILKETPSTYFEESRKIIENNAKLFLDGFNEIPGLTPIMSNGAMYMMVKIDSYTYGDDMEFLKDLIKQQSVYCLPGGAFGTPYWFRVVLTYPESLSKQAIQRIAIFCKDRRLKKCKELGNKEKRLTENAL</sequence>
<gene>
    <name evidence="15 17 18" type="ORF">SRAE_X000102000</name>
</gene>
<dbReference type="Gene3D" id="3.40.640.10">
    <property type="entry name" value="Type I PLP-dependent aspartate aminotransferase-like (Major domain)"/>
    <property type="match status" value="1"/>
</dbReference>
<dbReference type="Pfam" id="PF00155">
    <property type="entry name" value="Aminotran_1_2"/>
    <property type="match status" value="1"/>
</dbReference>
<comment type="catalytic activity">
    <reaction evidence="11 12">
        <text>L-tyrosine + 2-oxoglutarate = 3-(4-hydroxyphenyl)pyruvate + L-glutamate</text>
        <dbReference type="Rhea" id="RHEA:15093"/>
        <dbReference type="ChEBI" id="CHEBI:16810"/>
        <dbReference type="ChEBI" id="CHEBI:29985"/>
        <dbReference type="ChEBI" id="CHEBI:36242"/>
        <dbReference type="ChEBI" id="CHEBI:58315"/>
        <dbReference type="EC" id="2.6.1.5"/>
    </reaction>
</comment>
<dbReference type="AlphaFoldDB" id="A0A090KPI2"/>
<reference evidence="17" key="3">
    <citation type="submission" date="2020-12" db="UniProtKB">
        <authorList>
            <consortium name="WormBaseParasite"/>
        </authorList>
    </citation>
    <scope>IDENTIFICATION</scope>
</reference>
<dbReference type="Proteomes" id="UP000035682">
    <property type="component" value="Unplaced"/>
</dbReference>
<dbReference type="CTD" id="36384077"/>
<dbReference type="PANTHER" id="PTHR45744:SF2">
    <property type="entry name" value="TYROSINE AMINOTRANSFERASE"/>
    <property type="match status" value="1"/>
</dbReference>